<evidence type="ECO:0000256" key="2">
    <source>
        <dbReference type="SAM" id="MobiDB-lite"/>
    </source>
</evidence>
<feature type="region of interest" description="Disordered" evidence="2">
    <location>
        <begin position="1"/>
        <end position="40"/>
    </location>
</feature>
<dbReference type="GO" id="GO:0006307">
    <property type="term" value="P:DNA alkylation repair"/>
    <property type="evidence" value="ECO:0007669"/>
    <property type="project" value="InterPro"/>
</dbReference>
<evidence type="ECO:0000313" key="4">
    <source>
        <dbReference type="EMBL" id="KAK6172778.1"/>
    </source>
</evidence>
<dbReference type="InterPro" id="IPR037151">
    <property type="entry name" value="AlkB-like_sf"/>
</dbReference>
<dbReference type="InterPro" id="IPR032854">
    <property type="entry name" value="ALKBH3"/>
</dbReference>
<dbReference type="SUPFAM" id="SSF51197">
    <property type="entry name" value="Clavaminate synthase-like"/>
    <property type="match status" value="1"/>
</dbReference>
<feature type="domain" description="Alpha-ketoglutarate-dependent dioxygenase AlkB-like" evidence="3">
    <location>
        <begin position="162"/>
        <end position="204"/>
    </location>
</feature>
<gene>
    <name evidence="4" type="ORF">SNE40_016370</name>
</gene>
<sequence>MSKPRRSRVQGGWADPPKKKDVRSDMNRIKPPEVPIWTGKNIDQASSSSTHKFQYVQPSAEELQQKPSDIIINKGGVYDISEGNNGISRLRFFPDFLQREEADGYFAELYESLPWKQTTSVKNGISYIQPRLTAWIGDLPYTYSGITHHPDSKNTGDYSLSQVVRMPLKHGSLLIMEGATQDDWQHRVPKEYHDRDSRINLTFRVIYPAK</sequence>
<dbReference type="PANTHER" id="PTHR31212">
    <property type="entry name" value="ALPHA-KETOGLUTARATE-DEPENDENT DIOXYGENASE ALKB HOMOLOG 3"/>
    <property type="match status" value="1"/>
</dbReference>
<reference evidence="4 5" key="1">
    <citation type="submission" date="2024-01" db="EMBL/GenBank/DDBJ databases">
        <title>The genome of the rayed Mediterranean limpet Patella caerulea (Linnaeus, 1758).</title>
        <authorList>
            <person name="Anh-Thu Weber A."/>
            <person name="Halstead-Nussloch G."/>
        </authorList>
    </citation>
    <scope>NUCLEOTIDE SEQUENCE [LARGE SCALE GENOMIC DNA]</scope>
    <source>
        <strain evidence="4">AATW-2023a</strain>
        <tissue evidence="4">Whole specimen</tissue>
    </source>
</reference>
<proteinExistence type="predicted"/>
<dbReference type="Proteomes" id="UP001347796">
    <property type="component" value="Unassembled WGS sequence"/>
</dbReference>
<dbReference type="GO" id="GO:0051213">
    <property type="term" value="F:dioxygenase activity"/>
    <property type="evidence" value="ECO:0007669"/>
    <property type="project" value="InterPro"/>
</dbReference>
<name>A0AAN8JDG2_PATCE</name>
<evidence type="ECO:0000259" key="3">
    <source>
        <dbReference type="Pfam" id="PF13532"/>
    </source>
</evidence>
<dbReference type="PANTHER" id="PTHR31212:SF4">
    <property type="entry name" value="ALPHA-KETOGLUTARATE-DEPENDENT DIOXYGENASE ALKB HOMOLOG 3"/>
    <property type="match status" value="1"/>
</dbReference>
<evidence type="ECO:0000256" key="1">
    <source>
        <dbReference type="ARBA" id="ARBA00001954"/>
    </source>
</evidence>
<dbReference type="Gene3D" id="2.60.120.590">
    <property type="entry name" value="Alpha-ketoglutarate-dependent dioxygenase AlkB-like"/>
    <property type="match status" value="2"/>
</dbReference>
<feature type="compositionally biased region" description="Basic and acidic residues" evidence="2">
    <location>
        <begin position="16"/>
        <end position="31"/>
    </location>
</feature>
<dbReference type="GO" id="GO:0005739">
    <property type="term" value="C:mitochondrion"/>
    <property type="evidence" value="ECO:0007669"/>
    <property type="project" value="TreeGrafter"/>
</dbReference>
<protein>
    <recommendedName>
        <fullName evidence="3">Alpha-ketoglutarate-dependent dioxygenase AlkB-like domain-containing protein</fullName>
    </recommendedName>
</protein>
<comment type="cofactor">
    <cofactor evidence="1">
        <name>Fe(2+)</name>
        <dbReference type="ChEBI" id="CHEBI:29033"/>
    </cofactor>
</comment>
<dbReference type="EMBL" id="JAZGQO010000011">
    <property type="protein sequence ID" value="KAK6172778.1"/>
    <property type="molecule type" value="Genomic_DNA"/>
</dbReference>
<comment type="caution">
    <text evidence="4">The sequence shown here is derived from an EMBL/GenBank/DDBJ whole genome shotgun (WGS) entry which is preliminary data.</text>
</comment>
<dbReference type="AlphaFoldDB" id="A0AAN8JDG2"/>
<accession>A0AAN8JDG2</accession>
<dbReference type="Pfam" id="PF13532">
    <property type="entry name" value="2OG-FeII_Oxy_2"/>
    <property type="match status" value="1"/>
</dbReference>
<keyword evidence="5" id="KW-1185">Reference proteome</keyword>
<evidence type="ECO:0000313" key="5">
    <source>
        <dbReference type="Proteomes" id="UP001347796"/>
    </source>
</evidence>
<dbReference type="GO" id="GO:0005654">
    <property type="term" value="C:nucleoplasm"/>
    <property type="evidence" value="ECO:0007669"/>
    <property type="project" value="TreeGrafter"/>
</dbReference>
<dbReference type="InterPro" id="IPR027450">
    <property type="entry name" value="AlkB-like"/>
</dbReference>
<organism evidence="4 5">
    <name type="scientific">Patella caerulea</name>
    <name type="common">Rayed Mediterranean limpet</name>
    <dbReference type="NCBI Taxonomy" id="87958"/>
    <lineage>
        <taxon>Eukaryota</taxon>
        <taxon>Metazoa</taxon>
        <taxon>Spiralia</taxon>
        <taxon>Lophotrochozoa</taxon>
        <taxon>Mollusca</taxon>
        <taxon>Gastropoda</taxon>
        <taxon>Patellogastropoda</taxon>
        <taxon>Patelloidea</taxon>
        <taxon>Patellidae</taxon>
        <taxon>Patella</taxon>
    </lineage>
</organism>